<accession>A0ABS8TC04</accession>
<dbReference type="EMBL" id="JACEIK010001335">
    <property type="protein sequence ID" value="MCD7468438.1"/>
    <property type="molecule type" value="Genomic_DNA"/>
</dbReference>
<comment type="caution">
    <text evidence="2">The sequence shown here is derived from an EMBL/GenBank/DDBJ whole genome shotgun (WGS) entry which is preliminary data.</text>
</comment>
<organism evidence="2 3">
    <name type="scientific">Datura stramonium</name>
    <name type="common">Jimsonweed</name>
    <name type="synonym">Common thornapple</name>
    <dbReference type="NCBI Taxonomy" id="4076"/>
    <lineage>
        <taxon>Eukaryota</taxon>
        <taxon>Viridiplantae</taxon>
        <taxon>Streptophyta</taxon>
        <taxon>Embryophyta</taxon>
        <taxon>Tracheophyta</taxon>
        <taxon>Spermatophyta</taxon>
        <taxon>Magnoliopsida</taxon>
        <taxon>eudicotyledons</taxon>
        <taxon>Gunneridae</taxon>
        <taxon>Pentapetalae</taxon>
        <taxon>asterids</taxon>
        <taxon>lamiids</taxon>
        <taxon>Solanales</taxon>
        <taxon>Solanaceae</taxon>
        <taxon>Solanoideae</taxon>
        <taxon>Datureae</taxon>
        <taxon>Datura</taxon>
    </lineage>
</organism>
<keyword evidence="3" id="KW-1185">Reference proteome</keyword>
<reference evidence="2 3" key="1">
    <citation type="journal article" date="2021" name="BMC Genomics">
        <title>Datura genome reveals duplications of psychoactive alkaloid biosynthetic genes and high mutation rate following tissue culture.</title>
        <authorList>
            <person name="Rajewski A."/>
            <person name="Carter-House D."/>
            <person name="Stajich J."/>
            <person name="Litt A."/>
        </authorList>
    </citation>
    <scope>NUCLEOTIDE SEQUENCE [LARGE SCALE GENOMIC DNA]</scope>
    <source>
        <strain evidence="2">AR-01</strain>
    </source>
</reference>
<sequence>MRWPKKGSIGPNGGQLGSRNARASVSSTGVVGVDNFELPISGSRVVALVALIGKELPMGGRGITHYGPAISGTTFLVYTAPIKSGVILLIPTMDVSFQDTFMIAETIMSSRFYNDSITIC</sequence>
<proteinExistence type="predicted"/>
<evidence type="ECO:0000313" key="3">
    <source>
        <dbReference type="Proteomes" id="UP000823775"/>
    </source>
</evidence>
<evidence type="ECO:0000256" key="1">
    <source>
        <dbReference type="SAM" id="MobiDB-lite"/>
    </source>
</evidence>
<dbReference type="Proteomes" id="UP000823775">
    <property type="component" value="Unassembled WGS sequence"/>
</dbReference>
<name>A0ABS8TC04_DATST</name>
<feature type="region of interest" description="Disordered" evidence="1">
    <location>
        <begin position="1"/>
        <end position="20"/>
    </location>
</feature>
<gene>
    <name evidence="2" type="ORF">HAX54_006623</name>
</gene>
<protein>
    <submittedName>
        <fullName evidence="2">Uncharacterized protein</fullName>
    </submittedName>
</protein>
<evidence type="ECO:0000313" key="2">
    <source>
        <dbReference type="EMBL" id="MCD7468438.1"/>
    </source>
</evidence>